<organism evidence="1 2">
    <name type="scientific">Sulfoacidibacillus thermotolerans</name>
    <name type="common">Acidibacillus sulfuroxidans</name>
    <dbReference type="NCBI Taxonomy" id="1765684"/>
    <lineage>
        <taxon>Bacteria</taxon>
        <taxon>Bacillati</taxon>
        <taxon>Bacillota</taxon>
        <taxon>Bacilli</taxon>
        <taxon>Bacillales</taxon>
        <taxon>Alicyclobacillaceae</taxon>
        <taxon>Sulfoacidibacillus</taxon>
    </lineage>
</organism>
<evidence type="ECO:0000313" key="1">
    <source>
        <dbReference type="EMBL" id="PWI55856.1"/>
    </source>
</evidence>
<proteinExistence type="predicted"/>
<accession>A0A2U3D3I8</accession>
<evidence type="ECO:0000313" key="2">
    <source>
        <dbReference type="Proteomes" id="UP000245380"/>
    </source>
</evidence>
<keyword evidence="2" id="KW-1185">Reference proteome</keyword>
<dbReference type="EMBL" id="MPDK01000039">
    <property type="protein sequence ID" value="PWI55856.1"/>
    <property type="molecule type" value="Genomic_DNA"/>
</dbReference>
<name>A0A2U3D3I8_SULT2</name>
<dbReference type="AlphaFoldDB" id="A0A2U3D3I8"/>
<reference evidence="1 2" key="1">
    <citation type="submission" date="2016-11" db="EMBL/GenBank/DDBJ databases">
        <title>Comparative genomics of Acidibacillus ferroxidans species.</title>
        <authorList>
            <person name="Oliveira G."/>
            <person name="Nunes G."/>
            <person name="Oliveira R."/>
            <person name="Araujo F."/>
            <person name="Salim A."/>
            <person name="Scholte L."/>
            <person name="Morais D."/>
            <person name="Nancucheo I."/>
            <person name="Johnson D.B."/>
            <person name="Grail B."/>
            <person name="Bittencourt J."/>
            <person name="Valadares R."/>
        </authorList>
    </citation>
    <scope>NUCLEOTIDE SEQUENCE [LARGE SCALE GENOMIC DNA]</scope>
    <source>
        <strain evidence="1 2">Y002</strain>
    </source>
</reference>
<comment type="caution">
    <text evidence="1">The sequence shown here is derived from an EMBL/GenBank/DDBJ whole genome shotgun (WGS) entry which is preliminary data.</text>
</comment>
<dbReference type="Proteomes" id="UP000245380">
    <property type="component" value="Unassembled WGS sequence"/>
</dbReference>
<protein>
    <submittedName>
        <fullName evidence="1">Uncharacterized protein</fullName>
    </submittedName>
</protein>
<gene>
    <name evidence="1" type="ORF">BM613_13305</name>
</gene>
<sequence length="77" mass="9016">MCCIAFSQKIESIRTKKKKKKIKDVHGLWNKHSKKQFLVIGRKSRSHPKRLAVEFELCKIDALHMAEVLMHAANDMR</sequence>